<organism evidence="1 3">
    <name type="scientific">Rhizophagus clarus</name>
    <dbReference type="NCBI Taxonomy" id="94130"/>
    <lineage>
        <taxon>Eukaryota</taxon>
        <taxon>Fungi</taxon>
        <taxon>Fungi incertae sedis</taxon>
        <taxon>Mucoromycota</taxon>
        <taxon>Glomeromycotina</taxon>
        <taxon>Glomeromycetes</taxon>
        <taxon>Glomerales</taxon>
        <taxon>Glomeraceae</taxon>
        <taxon>Rhizophagus</taxon>
    </lineage>
</organism>
<gene>
    <name evidence="2" type="ORF">RCL2_000123100</name>
    <name evidence="1" type="ORF">RclHR1_00450015</name>
</gene>
<protein>
    <submittedName>
        <fullName evidence="2">Glycoside hydrolase family 20 protein</fullName>
    </submittedName>
</protein>
<keyword evidence="2" id="KW-0378">Hydrolase</keyword>
<accession>A0A2Z6RZ68</accession>
<dbReference type="GO" id="GO:0016787">
    <property type="term" value="F:hydrolase activity"/>
    <property type="evidence" value="ECO:0007669"/>
    <property type="project" value="UniProtKB-KW"/>
</dbReference>
<keyword evidence="3" id="KW-1185">Reference proteome</keyword>
<dbReference type="EMBL" id="BLAL01000009">
    <property type="protein sequence ID" value="GES73712.1"/>
    <property type="molecule type" value="Genomic_DNA"/>
</dbReference>
<dbReference type="EMBL" id="BEXD01003815">
    <property type="protein sequence ID" value="GBC02180.1"/>
    <property type="molecule type" value="Genomic_DNA"/>
</dbReference>
<name>A0A2Z6RZ68_9GLOM</name>
<comment type="caution">
    <text evidence="1">The sequence shown here is derived from an EMBL/GenBank/DDBJ whole genome shotgun (WGS) entry which is preliminary data.</text>
</comment>
<dbReference type="AlphaFoldDB" id="A0A2Z6RZ68"/>
<evidence type="ECO:0000313" key="2">
    <source>
        <dbReference type="EMBL" id="GES73712.1"/>
    </source>
</evidence>
<proteinExistence type="predicted"/>
<reference evidence="2" key="2">
    <citation type="submission" date="2019-10" db="EMBL/GenBank/DDBJ databases">
        <title>Conservation and host-specific expression of non-tandemly repeated heterogenous ribosome RNA gene in arbuscular mycorrhizal fungi.</title>
        <authorList>
            <person name="Maeda T."/>
            <person name="Kobayashi Y."/>
            <person name="Nakagawa T."/>
            <person name="Ezawa T."/>
            <person name="Yamaguchi K."/>
            <person name="Bino T."/>
            <person name="Nishimoto Y."/>
            <person name="Shigenobu S."/>
            <person name="Kawaguchi M."/>
        </authorList>
    </citation>
    <scope>NUCLEOTIDE SEQUENCE</scope>
    <source>
        <strain evidence="2">HR1</strain>
    </source>
</reference>
<dbReference type="Proteomes" id="UP000615446">
    <property type="component" value="Unassembled WGS sequence"/>
</dbReference>
<reference evidence="1 3" key="1">
    <citation type="submission" date="2017-11" db="EMBL/GenBank/DDBJ databases">
        <title>The genome of Rhizophagus clarus HR1 reveals common genetic basis of auxotrophy among arbuscular mycorrhizal fungi.</title>
        <authorList>
            <person name="Kobayashi Y."/>
        </authorList>
    </citation>
    <scope>NUCLEOTIDE SEQUENCE [LARGE SCALE GENOMIC DNA]</scope>
    <source>
        <strain evidence="1 3">HR1</strain>
    </source>
</reference>
<evidence type="ECO:0000313" key="3">
    <source>
        <dbReference type="Proteomes" id="UP000247702"/>
    </source>
</evidence>
<dbReference type="Proteomes" id="UP000247702">
    <property type="component" value="Unassembled WGS sequence"/>
</dbReference>
<evidence type="ECO:0000313" key="1">
    <source>
        <dbReference type="EMBL" id="GBC02180.1"/>
    </source>
</evidence>
<sequence length="495" mass="57411">MRLGDFSLEVLVNNEVLPEYQIPSNNDNFLVPFSQVAVNGKKESIIEECKFMTYVAIPEPSCHFAIRVGVHFTKDSHIIKGIHFVDGQNDNTYMELNPTSSNGSYNYVYGFYNFNKSIFHLFKFDSTYWSDGNIFISNLPKCIPSKVTNDKGSLGAISVYFYKAEKLPEKRISSKKYSNIIQNIELSNSFDDLNFDPSDIIFLNNPQEEICLNLKTTHSNPIAVLHIYYQTKEWIENYYKSKDFKSLNNSSFIKKNKTKVINEDFTMDDLLDGDQINIDNENEYFSSDSKNKQKECSLLLNNIYEEEKVMMINNFKKKKIIDDNNKTLIINNYKNRYNSNTKEILITDDNNFKINNKELRNFDKNKNKNTANNKEMVNNVRNNIINNISNNSNIEAKVNRNSQFEESDANAEIEIINKINGRNLSIETGFKNICFDNIINKTSITENIFKKDQIIIIDDNNNSNNNNISDDELIFISKAEFEKKKIKETIDLTID</sequence>
<dbReference type="OrthoDB" id="2404693at2759"/>